<dbReference type="PaxDb" id="6945-B7Q2K6"/>
<reference evidence="1 3" key="1">
    <citation type="submission" date="2008-03" db="EMBL/GenBank/DDBJ databases">
        <title>Annotation of Ixodes scapularis.</title>
        <authorList>
            <consortium name="Ixodes scapularis Genome Project Consortium"/>
            <person name="Caler E."/>
            <person name="Hannick L.I."/>
            <person name="Bidwell S."/>
            <person name="Joardar V."/>
            <person name="Thiagarajan M."/>
            <person name="Amedeo P."/>
            <person name="Galinsky K.J."/>
            <person name="Schobel S."/>
            <person name="Inman J."/>
            <person name="Hostetler J."/>
            <person name="Miller J."/>
            <person name="Hammond M."/>
            <person name="Megy K."/>
            <person name="Lawson D."/>
            <person name="Kodira C."/>
            <person name="Sutton G."/>
            <person name="Meyer J."/>
            <person name="Hill C.A."/>
            <person name="Birren B."/>
            <person name="Nene V."/>
            <person name="Collins F."/>
            <person name="Alarcon-Chaidez F."/>
            <person name="Wikel S."/>
            <person name="Strausberg R."/>
        </authorList>
    </citation>
    <scope>NUCLEOTIDE SEQUENCE [LARGE SCALE GENOMIC DNA]</scope>
    <source>
        <strain evidence="3">Wikel</strain>
        <strain evidence="1">Wikel colony</strain>
    </source>
</reference>
<dbReference type="EMBL" id="DS844677">
    <property type="protein sequence ID" value="EEC13078.1"/>
    <property type="molecule type" value="Genomic_DNA"/>
</dbReference>
<dbReference type="EnsemblMetazoa" id="ISCW009530-RA">
    <property type="protein sequence ID" value="ISCW009530-PA"/>
    <property type="gene ID" value="ISCW009530"/>
</dbReference>
<reference evidence="2" key="2">
    <citation type="submission" date="2020-05" db="UniProtKB">
        <authorList>
            <consortium name="EnsemblMetazoa"/>
        </authorList>
    </citation>
    <scope>IDENTIFICATION</scope>
    <source>
        <strain evidence="2">wikel</strain>
    </source>
</reference>
<organism>
    <name type="scientific">Ixodes scapularis</name>
    <name type="common">Black-legged tick</name>
    <name type="synonym">Deer tick</name>
    <dbReference type="NCBI Taxonomy" id="6945"/>
    <lineage>
        <taxon>Eukaryota</taxon>
        <taxon>Metazoa</taxon>
        <taxon>Ecdysozoa</taxon>
        <taxon>Arthropoda</taxon>
        <taxon>Chelicerata</taxon>
        <taxon>Arachnida</taxon>
        <taxon>Acari</taxon>
        <taxon>Parasitiformes</taxon>
        <taxon>Ixodida</taxon>
        <taxon>Ixodoidea</taxon>
        <taxon>Ixodidae</taxon>
        <taxon>Ixodinae</taxon>
        <taxon>Ixodes</taxon>
    </lineage>
</organism>
<dbReference type="HOGENOM" id="CLU_3089560_0_0_1"/>
<dbReference type="AlphaFoldDB" id="B7Q2K6"/>
<dbReference type="InParanoid" id="B7Q2K6"/>
<name>B7Q2K6_IXOSC</name>
<evidence type="ECO:0000313" key="2">
    <source>
        <dbReference type="EnsemblMetazoa" id="ISCW009530-PA"/>
    </source>
</evidence>
<evidence type="ECO:0000313" key="3">
    <source>
        <dbReference type="Proteomes" id="UP000001555"/>
    </source>
</evidence>
<accession>B7Q2K6</accession>
<dbReference type="Proteomes" id="UP000001555">
    <property type="component" value="Unassembled WGS sequence"/>
</dbReference>
<dbReference type="VEuPathDB" id="VectorBase:ISCW009530"/>
<dbReference type="EMBL" id="ABJB011078123">
    <property type="status" value="NOT_ANNOTATED_CDS"/>
    <property type="molecule type" value="Genomic_DNA"/>
</dbReference>
<sequence>MNAEEVEQAREGLFGDKTFENHGIVNHVIPMKHEWTETLILNMIFFNDDIAR</sequence>
<protein>
    <submittedName>
        <fullName evidence="1 2">Uncharacterized protein</fullName>
    </submittedName>
</protein>
<gene>
    <name evidence="1" type="ORF">IscW_ISCW009530</name>
</gene>
<keyword evidence="3" id="KW-1185">Reference proteome</keyword>
<evidence type="ECO:0000313" key="1">
    <source>
        <dbReference type="EMBL" id="EEC13078.1"/>
    </source>
</evidence>
<proteinExistence type="predicted"/>